<name>A0A2X0MAA7_9BASI</name>
<dbReference type="EMBL" id="FQNC01000044">
    <property type="protein sequence ID" value="SGY56730.1"/>
    <property type="molecule type" value="Genomic_DNA"/>
</dbReference>
<accession>A0A2X0MAA7</accession>
<feature type="region of interest" description="Disordered" evidence="1">
    <location>
        <begin position="21"/>
        <end position="50"/>
    </location>
</feature>
<evidence type="ECO:0000313" key="3">
    <source>
        <dbReference type="EMBL" id="SGY88818.1"/>
    </source>
</evidence>
<evidence type="ECO:0000313" key="4">
    <source>
        <dbReference type="Proteomes" id="UP000249464"/>
    </source>
</evidence>
<evidence type="ECO:0000256" key="1">
    <source>
        <dbReference type="SAM" id="MobiDB-lite"/>
    </source>
</evidence>
<organism evidence="2 4">
    <name type="scientific">Microbotryum silenes-dioicae</name>
    <dbReference type="NCBI Taxonomy" id="796604"/>
    <lineage>
        <taxon>Eukaryota</taxon>
        <taxon>Fungi</taxon>
        <taxon>Dikarya</taxon>
        <taxon>Basidiomycota</taxon>
        <taxon>Pucciniomycotina</taxon>
        <taxon>Microbotryomycetes</taxon>
        <taxon>Microbotryales</taxon>
        <taxon>Microbotryaceae</taxon>
        <taxon>Microbotryum</taxon>
    </lineage>
</organism>
<evidence type="ECO:0000313" key="2">
    <source>
        <dbReference type="EMBL" id="SGY56730.1"/>
    </source>
</evidence>
<sequence>MAKSRSTSLIVASNFRDARGGVRASEARGTRYVSKRAEDGSKDSSEVLQD</sequence>
<reference evidence="2 4" key="1">
    <citation type="submission" date="2016-11" db="EMBL/GenBank/DDBJ databases">
        <authorList>
            <person name="Jaros S."/>
            <person name="Januszkiewicz K."/>
            <person name="Wedrychowicz H."/>
        </authorList>
    </citation>
    <scope>NUCLEOTIDE SEQUENCE [LARGE SCALE GENOMIC DNA]</scope>
</reference>
<dbReference type="AlphaFoldDB" id="A0A2X0MAA7"/>
<gene>
    <name evidence="2" type="primary">BQ5605_C006g04163</name>
    <name evidence="3" type="synonym">BQ5605_C137g13410</name>
    <name evidence="2" type="ORF">BQ5605_C006G04163</name>
    <name evidence="3" type="ORF">BQ5605_C137G13410</name>
</gene>
<protein>
    <submittedName>
        <fullName evidence="2">BQ5605_C006g04163 protein</fullName>
    </submittedName>
    <submittedName>
        <fullName evidence="3">BQ5605_C137g13410 protein</fullName>
    </submittedName>
</protein>
<dbReference type="Proteomes" id="UP000249464">
    <property type="component" value="Unassembled WGS sequence"/>
</dbReference>
<proteinExistence type="predicted"/>
<dbReference type="EMBL" id="FQNC01000053">
    <property type="protein sequence ID" value="SGY88818.1"/>
    <property type="molecule type" value="Genomic_DNA"/>
</dbReference>
<keyword evidence="4" id="KW-1185">Reference proteome</keyword>